<feature type="region of interest" description="Disordered" evidence="1">
    <location>
        <begin position="1"/>
        <end position="75"/>
    </location>
</feature>
<gene>
    <name evidence="2" type="ORF">LTRI10_LOCUS46909</name>
</gene>
<dbReference type="Proteomes" id="UP001497516">
    <property type="component" value="Chromosome 8"/>
</dbReference>
<feature type="compositionally biased region" description="Basic and acidic residues" evidence="1">
    <location>
        <begin position="48"/>
        <end position="75"/>
    </location>
</feature>
<evidence type="ECO:0000313" key="2">
    <source>
        <dbReference type="EMBL" id="CAL1407230.1"/>
    </source>
</evidence>
<accession>A0AAV2GC23</accession>
<proteinExistence type="predicted"/>
<keyword evidence="3" id="KW-1185">Reference proteome</keyword>
<evidence type="ECO:0000313" key="3">
    <source>
        <dbReference type="Proteomes" id="UP001497516"/>
    </source>
</evidence>
<organism evidence="2 3">
    <name type="scientific">Linum trigynum</name>
    <dbReference type="NCBI Taxonomy" id="586398"/>
    <lineage>
        <taxon>Eukaryota</taxon>
        <taxon>Viridiplantae</taxon>
        <taxon>Streptophyta</taxon>
        <taxon>Embryophyta</taxon>
        <taxon>Tracheophyta</taxon>
        <taxon>Spermatophyta</taxon>
        <taxon>Magnoliopsida</taxon>
        <taxon>eudicotyledons</taxon>
        <taxon>Gunneridae</taxon>
        <taxon>Pentapetalae</taxon>
        <taxon>rosids</taxon>
        <taxon>fabids</taxon>
        <taxon>Malpighiales</taxon>
        <taxon>Linaceae</taxon>
        <taxon>Linum</taxon>
    </lineage>
</organism>
<evidence type="ECO:0000256" key="1">
    <source>
        <dbReference type="SAM" id="MobiDB-lite"/>
    </source>
</evidence>
<name>A0AAV2GC23_9ROSI</name>
<dbReference type="PANTHER" id="PTHR34835">
    <property type="entry name" value="OS07G0283600 PROTEIN-RELATED"/>
    <property type="match status" value="1"/>
</dbReference>
<feature type="compositionally biased region" description="Basic residues" evidence="1">
    <location>
        <begin position="1"/>
        <end position="19"/>
    </location>
</feature>
<protein>
    <submittedName>
        <fullName evidence="2">Uncharacterized protein</fullName>
    </submittedName>
</protein>
<sequence length="281" mass="31744">MPKLKTRNHKVNKTVSKKRKNDEANSSTRSRFPDMRKRRKIQATNADKIARSGKREKIESGKKVDRENRSKETDKFQFRCRTNGIHKIRAQLYRKGGANLAGINSQLDKAGLSGILEVLITVVDHDIVSDLIMLYDLSNGLFDLGEGKFLGFCGEDVHRVYQLPKDEIEVTGQECDKDRLRLMLSELDLSGSSGGSVYLSDIKGCLLSCNDPRRFVKLFCMYAIGTLLAPTSNDMVDVSKFGECLVGDPINIRRYNWSGFVTRKLREGLAEHPSIYYASIE</sequence>
<dbReference type="AlphaFoldDB" id="A0AAV2GC23"/>
<dbReference type="EMBL" id="OZ034821">
    <property type="protein sequence ID" value="CAL1407230.1"/>
    <property type="molecule type" value="Genomic_DNA"/>
</dbReference>
<reference evidence="2 3" key="1">
    <citation type="submission" date="2024-04" db="EMBL/GenBank/DDBJ databases">
        <authorList>
            <person name="Fracassetti M."/>
        </authorList>
    </citation>
    <scope>NUCLEOTIDE SEQUENCE [LARGE SCALE GENOMIC DNA]</scope>
</reference>